<comment type="caution">
    <text evidence="1">The sequence shown here is derived from an EMBL/GenBank/DDBJ whole genome shotgun (WGS) entry which is preliminary data.</text>
</comment>
<evidence type="ECO:0000313" key="1">
    <source>
        <dbReference type="EMBL" id="MBO0515842.1"/>
    </source>
</evidence>
<dbReference type="EMBL" id="JAFLRJ010000331">
    <property type="protein sequence ID" value="MBO0515842.1"/>
    <property type="molecule type" value="Genomic_DNA"/>
</dbReference>
<dbReference type="Proteomes" id="UP000664167">
    <property type="component" value="Unassembled WGS sequence"/>
</dbReference>
<name>A0A939FC15_9ACTN</name>
<reference evidence="1" key="1">
    <citation type="submission" date="2021-03" db="EMBL/GenBank/DDBJ databases">
        <title>Streptomyces poriferae sp. nov., a novel marine sponge-derived Actinobacteria species with anti-MRSA activity.</title>
        <authorList>
            <person name="Sandoval-Powers M."/>
            <person name="Kralova S."/>
            <person name="Nguyen G.-S."/>
            <person name="Fawwal D."/>
            <person name="Degnes K."/>
            <person name="Klinkenberg G."/>
            <person name="Sletta H."/>
            <person name="Wentzel A."/>
            <person name="Liles M.R."/>
        </authorList>
    </citation>
    <scope>NUCLEOTIDE SEQUENCE</scope>
    <source>
        <strain evidence="1">DSM 41794</strain>
    </source>
</reference>
<sequence>MSGADARWGAHWAAVQAAGITGPAAVLSRLPASLDRILLAQACLQYVRLYDRGSGTGAALVARLRADRQPEVRLAAHLAALRTLSPDRTPEAVAGVLAHLDAAGDAAGDGASMGSWSVGEMWADVYVRYDEPRPLDHFRQAAGLLADPAPVRRRVGLDMSRVALHEWRAAPENLTPSWVRMFDDLVDSLRLAALELVGSSRAASRRAADPRVPIPPPCEVRKRVDVDRDAAEAYLAARPVEGRLPPQMFHALLDHGPLTGRQAAQLTHQVFTRPSFAQARNARAWWRHAGVASAPALLPLLPQYFDDTALMGLDVLECLAAMGRHAVPVLGELDAFLGREWIAVRHRGSEEADLQADELVVEAALLTRRCILDDAERGLSARS</sequence>
<evidence type="ECO:0000313" key="2">
    <source>
        <dbReference type="Proteomes" id="UP000664167"/>
    </source>
</evidence>
<dbReference type="AlphaFoldDB" id="A0A939FC15"/>
<organism evidence="1 2">
    <name type="scientific">Streptomyces beijiangensis</name>
    <dbReference type="NCBI Taxonomy" id="163361"/>
    <lineage>
        <taxon>Bacteria</taxon>
        <taxon>Bacillati</taxon>
        <taxon>Actinomycetota</taxon>
        <taxon>Actinomycetes</taxon>
        <taxon>Kitasatosporales</taxon>
        <taxon>Streptomycetaceae</taxon>
        <taxon>Streptomyces</taxon>
    </lineage>
</organism>
<gene>
    <name evidence="1" type="ORF">J0695_29255</name>
</gene>
<keyword evidence="2" id="KW-1185">Reference proteome</keyword>
<accession>A0A939FC15</accession>
<dbReference type="RefSeq" id="WP_206967023.1">
    <property type="nucleotide sequence ID" value="NZ_BAAAJJ010000003.1"/>
</dbReference>
<proteinExistence type="predicted"/>
<protein>
    <submittedName>
        <fullName evidence="1">Uncharacterized protein</fullName>
    </submittedName>
</protein>